<keyword evidence="8" id="KW-0735">Signal-anchor</keyword>
<keyword evidence="5" id="KW-0812">Transmembrane</keyword>
<evidence type="ECO:0000256" key="6">
    <source>
        <dbReference type="ARBA" id="ARBA00022723"/>
    </source>
</evidence>
<evidence type="ECO:0000256" key="7">
    <source>
        <dbReference type="ARBA" id="ARBA00022824"/>
    </source>
</evidence>
<dbReference type="PANTHER" id="PTHR46025">
    <property type="entry name" value="XYLOSYLTRANSFERASE OXT"/>
    <property type="match status" value="1"/>
</dbReference>
<dbReference type="RefSeq" id="WP_118066159.1">
    <property type="nucleotide sequence ID" value="NZ_QSAG01000032.1"/>
</dbReference>
<keyword evidence="4" id="KW-0808">Transferase</keyword>
<keyword evidence="12" id="KW-1015">Disulfide bond</keyword>
<evidence type="ECO:0000256" key="3">
    <source>
        <dbReference type="ARBA" id="ARBA00022676"/>
    </source>
</evidence>
<evidence type="ECO:0000256" key="4">
    <source>
        <dbReference type="ARBA" id="ARBA00022679"/>
    </source>
</evidence>
<evidence type="ECO:0000256" key="9">
    <source>
        <dbReference type="ARBA" id="ARBA00022989"/>
    </source>
</evidence>
<dbReference type="GO" id="GO:0046872">
    <property type="term" value="F:metal ion binding"/>
    <property type="evidence" value="ECO:0007669"/>
    <property type="project" value="UniProtKB-KW"/>
</dbReference>
<keyword evidence="11" id="KW-0472">Membrane</keyword>
<dbReference type="PANTHER" id="PTHR46025:SF3">
    <property type="entry name" value="XYLOSYLTRANSFERASE OXT"/>
    <property type="match status" value="1"/>
</dbReference>
<keyword evidence="10" id="KW-0333">Golgi apparatus</keyword>
<proteinExistence type="predicted"/>
<evidence type="ECO:0000256" key="11">
    <source>
        <dbReference type="ARBA" id="ARBA00023136"/>
    </source>
</evidence>
<evidence type="ECO:0000256" key="8">
    <source>
        <dbReference type="ARBA" id="ARBA00022968"/>
    </source>
</evidence>
<evidence type="ECO:0000256" key="10">
    <source>
        <dbReference type="ARBA" id="ARBA00023034"/>
    </source>
</evidence>
<keyword evidence="6" id="KW-0479">Metal-binding</keyword>
<dbReference type="GO" id="GO:0016020">
    <property type="term" value="C:membrane"/>
    <property type="evidence" value="ECO:0007669"/>
    <property type="project" value="InterPro"/>
</dbReference>
<reference evidence="15 16" key="1">
    <citation type="submission" date="2018-08" db="EMBL/GenBank/DDBJ databases">
        <title>A genome reference for cultivated species of the human gut microbiota.</title>
        <authorList>
            <person name="Zou Y."/>
            <person name="Xue W."/>
            <person name="Luo G."/>
        </authorList>
    </citation>
    <scope>NUCLEOTIDE SEQUENCE [LARGE SCALE GENOMIC DNA]</scope>
    <source>
        <strain evidence="15 16">AF12-50</strain>
    </source>
</reference>
<evidence type="ECO:0000256" key="1">
    <source>
        <dbReference type="ARBA" id="ARBA00004323"/>
    </source>
</evidence>
<evidence type="ECO:0000256" key="14">
    <source>
        <dbReference type="ARBA" id="ARBA00042865"/>
    </source>
</evidence>
<dbReference type="Proteomes" id="UP000283785">
    <property type="component" value="Unassembled WGS sequence"/>
</dbReference>
<keyword evidence="13" id="KW-0325">Glycoprotein</keyword>
<evidence type="ECO:0000256" key="5">
    <source>
        <dbReference type="ARBA" id="ARBA00022692"/>
    </source>
</evidence>
<dbReference type="InterPro" id="IPR043538">
    <property type="entry name" value="XYLT"/>
</dbReference>
<evidence type="ECO:0000256" key="12">
    <source>
        <dbReference type="ARBA" id="ARBA00023157"/>
    </source>
</evidence>
<dbReference type="EMBL" id="QSAG01000032">
    <property type="protein sequence ID" value="RGW41185.1"/>
    <property type="molecule type" value="Genomic_DNA"/>
</dbReference>
<name>A0AA92TXL3_9BACT</name>
<comment type="caution">
    <text evidence="15">The sequence shown here is derived from an EMBL/GenBank/DDBJ whole genome shotgun (WGS) entry which is preliminary data.</text>
</comment>
<dbReference type="AlphaFoldDB" id="A0AA92TXL3"/>
<dbReference type="InterPro" id="IPR003406">
    <property type="entry name" value="Glyco_trans_14"/>
</dbReference>
<evidence type="ECO:0000256" key="13">
    <source>
        <dbReference type="ARBA" id="ARBA00023180"/>
    </source>
</evidence>
<dbReference type="GO" id="GO:0030158">
    <property type="term" value="F:protein xylosyltransferase activity"/>
    <property type="evidence" value="ECO:0007669"/>
    <property type="project" value="InterPro"/>
</dbReference>
<organism evidence="15 16">
    <name type="scientific">Segatella copri</name>
    <dbReference type="NCBI Taxonomy" id="165179"/>
    <lineage>
        <taxon>Bacteria</taxon>
        <taxon>Pseudomonadati</taxon>
        <taxon>Bacteroidota</taxon>
        <taxon>Bacteroidia</taxon>
        <taxon>Bacteroidales</taxon>
        <taxon>Prevotellaceae</taxon>
        <taxon>Segatella</taxon>
    </lineage>
</organism>
<dbReference type="GO" id="GO:0015012">
    <property type="term" value="P:heparan sulfate proteoglycan biosynthetic process"/>
    <property type="evidence" value="ECO:0007669"/>
    <property type="project" value="TreeGrafter"/>
</dbReference>
<evidence type="ECO:0000313" key="16">
    <source>
        <dbReference type="Proteomes" id="UP000283785"/>
    </source>
</evidence>
<keyword evidence="3" id="KW-0328">Glycosyltransferase</keyword>
<accession>A0AA92TXL3</accession>
<sequence length="119" mass="13922">MICLHIDFMEVWYIVQFVGGAIKWVLDSEISRDLLNRLENTTCGEELFFQTVLLNSPFSENIINNNLRIMDWNVKSPPKVLREEDFHMIIDSSCLFCRKVDSKSSKMLIKLLMNKFCLG</sequence>
<keyword evidence="7" id="KW-0256">Endoplasmic reticulum</keyword>
<dbReference type="Pfam" id="PF02485">
    <property type="entry name" value="Branch"/>
    <property type="match status" value="1"/>
</dbReference>
<evidence type="ECO:0000256" key="2">
    <source>
        <dbReference type="ARBA" id="ARBA00004648"/>
    </source>
</evidence>
<keyword evidence="9" id="KW-1133">Transmembrane helix</keyword>
<protein>
    <recommendedName>
        <fullName evidence="14">Peptide O-xylosyltransferase</fullName>
    </recommendedName>
</protein>
<comment type="subcellular location">
    <subcellularLocation>
        <location evidence="2">Endoplasmic reticulum membrane</location>
        <topology evidence="2">Single-pass type II membrane protein</topology>
    </subcellularLocation>
    <subcellularLocation>
        <location evidence="1">Golgi apparatus membrane</location>
        <topology evidence="1">Single-pass type II membrane protein</topology>
    </subcellularLocation>
</comment>
<dbReference type="GO" id="GO:0050650">
    <property type="term" value="P:chondroitin sulfate proteoglycan biosynthetic process"/>
    <property type="evidence" value="ECO:0007669"/>
    <property type="project" value="TreeGrafter"/>
</dbReference>
<gene>
    <name evidence="15" type="ORF">DWV76_13100</name>
</gene>
<evidence type="ECO:0000313" key="15">
    <source>
        <dbReference type="EMBL" id="RGW41185.1"/>
    </source>
</evidence>